<evidence type="ECO:0000313" key="7">
    <source>
        <dbReference type="EMBL" id="KAG2470333.1"/>
    </source>
</evidence>
<evidence type="ECO:0000259" key="6">
    <source>
        <dbReference type="PROSITE" id="PS50835"/>
    </source>
</evidence>
<comment type="caution">
    <text evidence="7">The sequence shown here is derived from an EMBL/GenBank/DDBJ whole genome shotgun (WGS) entry which is preliminary data.</text>
</comment>
<dbReference type="PANTHER" id="PTHR44337:SF20">
    <property type="entry name" value="CARCINOEMBRYONIC ANTIGEN-RELATED CELL ADHESION MOLECULE 5-RELATED"/>
    <property type="match status" value="1"/>
</dbReference>
<accession>A0A8X7XKZ8</accession>
<keyword evidence="1" id="KW-0732">Signal</keyword>
<dbReference type="InterPro" id="IPR052598">
    <property type="entry name" value="IgSF_CEA-related"/>
</dbReference>
<organism evidence="7 8">
    <name type="scientific">Polypterus senegalus</name>
    <name type="common">Senegal bichir</name>
    <dbReference type="NCBI Taxonomy" id="55291"/>
    <lineage>
        <taxon>Eukaryota</taxon>
        <taxon>Metazoa</taxon>
        <taxon>Chordata</taxon>
        <taxon>Craniata</taxon>
        <taxon>Vertebrata</taxon>
        <taxon>Euteleostomi</taxon>
        <taxon>Actinopterygii</taxon>
        <taxon>Polypteriformes</taxon>
        <taxon>Polypteridae</taxon>
        <taxon>Polypterus</taxon>
    </lineage>
</organism>
<feature type="non-terminal residue" evidence="7">
    <location>
        <position position="1"/>
    </location>
</feature>
<keyword evidence="8" id="KW-1185">Reference proteome</keyword>
<dbReference type="AlphaFoldDB" id="A0A8X7XKZ8"/>
<evidence type="ECO:0000256" key="1">
    <source>
        <dbReference type="ARBA" id="ARBA00022729"/>
    </source>
</evidence>
<sequence length="347" mass="37738">MACLMSGADTMIKKVTGSYLEVSAGPEPCWTESVHFKVPHLFQFLVEANPTEVYENVRDAAGEVEAAACKKSSLLHSGAKATSAPNIMTESPHLRWSRSFILTVDDSGEYNVTISVNTKTLSGVVQLNVTKPPPTQPSNNAGRVAGIMIGSFLGGMLGSVGIYFIIKLISWDPLNFKRYLPSSSSVNNHAQPSSASISDVRIVQETSAPAIDKGLFKLICKAEGTVNSRLWLKDSQFLSTSGRLIFSKNNETVSFSPVLQSDEASYQCAASDTNSSVTSAKYRLNIKLCEYKWYLNGREKATGESYIIGQARPVDGGRYTCMASNKMTSQTREAIKNLSVIGELLEF</sequence>
<dbReference type="PANTHER" id="PTHR44337">
    <property type="entry name" value="CARCINOEMBRYONIC ANTIGEN-RELATED CELL ADHESION MOLECULE 8"/>
    <property type="match status" value="1"/>
</dbReference>
<evidence type="ECO:0000256" key="3">
    <source>
        <dbReference type="ARBA" id="ARBA00023180"/>
    </source>
</evidence>
<dbReference type="Gene3D" id="2.60.40.10">
    <property type="entry name" value="Immunoglobulins"/>
    <property type="match status" value="2"/>
</dbReference>
<feature type="domain" description="Ig-like" evidence="6">
    <location>
        <begin position="192"/>
        <end position="285"/>
    </location>
</feature>
<keyword evidence="5" id="KW-0472">Membrane</keyword>
<evidence type="ECO:0000256" key="4">
    <source>
        <dbReference type="ARBA" id="ARBA00023319"/>
    </source>
</evidence>
<reference evidence="7 8" key="1">
    <citation type="journal article" date="2021" name="Cell">
        <title>Tracing the genetic footprints of vertebrate landing in non-teleost ray-finned fishes.</title>
        <authorList>
            <person name="Bi X."/>
            <person name="Wang K."/>
            <person name="Yang L."/>
            <person name="Pan H."/>
            <person name="Jiang H."/>
            <person name="Wei Q."/>
            <person name="Fang M."/>
            <person name="Yu H."/>
            <person name="Zhu C."/>
            <person name="Cai Y."/>
            <person name="He Y."/>
            <person name="Gan X."/>
            <person name="Zeng H."/>
            <person name="Yu D."/>
            <person name="Zhu Y."/>
            <person name="Jiang H."/>
            <person name="Qiu Q."/>
            <person name="Yang H."/>
            <person name="Zhang Y.E."/>
            <person name="Wang W."/>
            <person name="Zhu M."/>
            <person name="He S."/>
            <person name="Zhang G."/>
        </authorList>
    </citation>
    <scope>NUCLEOTIDE SEQUENCE [LARGE SCALE GENOMIC DNA]</scope>
    <source>
        <strain evidence="7">Bchr_013</strain>
    </source>
</reference>
<dbReference type="SUPFAM" id="SSF48726">
    <property type="entry name" value="Immunoglobulin"/>
    <property type="match status" value="2"/>
</dbReference>
<name>A0A8X7XKZ8_POLSE</name>
<keyword evidence="2" id="KW-1015">Disulfide bond</keyword>
<dbReference type="InterPro" id="IPR036179">
    <property type="entry name" value="Ig-like_dom_sf"/>
</dbReference>
<gene>
    <name evidence="7" type="primary">Ceacam5</name>
    <name evidence="7" type="ORF">GTO96_0006095</name>
</gene>
<dbReference type="InterPro" id="IPR013783">
    <property type="entry name" value="Ig-like_fold"/>
</dbReference>
<evidence type="ECO:0000256" key="5">
    <source>
        <dbReference type="SAM" id="Phobius"/>
    </source>
</evidence>
<dbReference type="Proteomes" id="UP000886611">
    <property type="component" value="Unassembled WGS sequence"/>
</dbReference>
<keyword evidence="5" id="KW-1133">Transmembrane helix</keyword>
<feature type="domain" description="Ig-like" evidence="6">
    <location>
        <begin position="290"/>
        <end position="339"/>
    </location>
</feature>
<dbReference type="InterPro" id="IPR007110">
    <property type="entry name" value="Ig-like_dom"/>
</dbReference>
<evidence type="ECO:0000256" key="2">
    <source>
        <dbReference type="ARBA" id="ARBA00023157"/>
    </source>
</evidence>
<keyword evidence="3" id="KW-0325">Glycoprotein</keyword>
<protein>
    <submittedName>
        <fullName evidence="7">CEAM5 protein</fullName>
    </submittedName>
</protein>
<evidence type="ECO:0000313" key="8">
    <source>
        <dbReference type="Proteomes" id="UP000886611"/>
    </source>
</evidence>
<keyword evidence="5" id="KW-0812">Transmembrane</keyword>
<dbReference type="PROSITE" id="PS50835">
    <property type="entry name" value="IG_LIKE"/>
    <property type="match status" value="2"/>
</dbReference>
<feature type="transmembrane region" description="Helical" evidence="5">
    <location>
        <begin position="144"/>
        <end position="166"/>
    </location>
</feature>
<dbReference type="EMBL" id="JAATIS010000094">
    <property type="protein sequence ID" value="KAG2470333.1"/>
    <property type="molecule type" value="Genomic_DNA"/>
</dbReference>
<keyword evidence="4" id="KW-0393">Immunoglobulin domain</keyword>
<feature type="non-terminal residue" evidence="7">
    <location>
        <position position="347"/>
    </location>
</feature>
<proteinExistence type="predicted"/>